<dbReference type="InterPro" id="IPR002781">
    <property type="entry name" value="TM_pro_TauE-like"/>
</dbReference>
<feature type="transmembrane region" description="Helical" evidence="6">
    <location>
        <begin position="12"/>
        <end position="33"/>
    </location>
</feature>
<dbReference type="AlphaFoldDB" id="A0A1E8FHA7"/>
<sequence>MRVKNTFSTHPWLTLLAIAWLLLVLLAGNTQLFTLLSDFGAFLFLGVIGAIFANATGAGGGVVFVPFFQQLAFTPETVVATSFAIQCCGMSAGALSWGQFYRHTQRQQANWQPLPGTLKYSIPMGLCGLWLAQFGFDYFLATLSFSALASQLHIGFGVFSMGLAVAILLSLKRLNQRHCQTVLGQIDKFALPMLAFIGGILTAYLSVGIGEIIAVYLIVRRFDVTLAIGAAVIISACTVWGGVLHGLLVTQAVNWQVVLFAGAGAVIGGRIARYLVLFFSPRQVKLFFALWVFVLGLISLL</sequence>
<evidence type="ECO:0000256" key="3">
    <source>
        <dbReference type="ARBA" id="ARBA00022692"/>
    </source>
</evidence>
<dbReference type="GO" id="GO:0005886">
    <property type="term" value="C:plasma membrane"/>
    <property type="evidence" value="ECO:0007669"/>
    <property type="project" value="UniProtKB-SubCell"/>
</dbReference>
<feature type="transmembrane region" description="Helical" evidence="6">
    <location>
        <begin position="226"/>
        <end position="247"/>
    </location>
</feature>
<evidence type="ECO:0000256" key="1">
    <source>
        <dbReference type="ARBA" id="ARBA00004141"/>
    </source>
</evidence>
<keyword evidence="8" id="KW-1185">Reference proteome</keyword>
<protein>
    <recommendedName>
        <fullName evidence="6">Probable membrane transporter protein</fullName>
    </recommendedName>
</protein>
<accession>A0A1E8FHA7</accession>
<feature type="transmembrane region" description="Helical" evidence="6">
    <location>
        <begin position="253"/>
        <end position="272"/>
    </location>
</feature>
<dbReference type="PANTHER" id="PTHR43701">
    <property type="entry name" value="MEMBRANE TRANSPORTER PROTEIN MJ0441-RELATED"/>
    <property type="match status" value="1"/>
</dbReference>
<organism evidence="7 8">
    <name type="scientific">Alteromonas lipolytica</name>
    <dbReference type="NCBI Taxonomy" id="1856405"/>
    <lineage>
        <taxon>Bacteria</taxon>
        <taxon>Pseudomonadati</taxon>
        <taxon>Pseudomonadota</taxon>
        <taxon>Gammaproteobacteria</taxon>
        <taxon>Alteromonadales</taxon>
        <taxon>Alteromonadaceae</taxon>
        <taxon>Alteromonas/Salinimonas group</taxon>
        <taxon>Alteromonas</taxon>
    </lineage>
</organism>
<dbReference type="Proteomes" id="UP000176037">
    <property type="component" value="Unassembled WGS sequence"/>
</dbReference>
<evidence type="ECO:0000256" key="5">
    <source>
        <dbReference type="ARBA" id="ARBA00023136"/>
    </source>
</evidence>
<feature type="transmembrane region" description="Helical" evidence="6">
    <location>
        <begin position="120"/>
        <end position="140"/>
    </location>
</feature>
<feature type="transmembrane region" description="Helical" evidence="6">
    <location>
        <begin position="39"/>
        <end position="65"/>
    </location>
</feature>
<keyword evidence="5 6" id="KW-0472">Membrane</keyword>
<comment type="similarity">
    <text evidence="2 6">Belongs to the 4-toluene sulfonate uptake permease (TSUP) (TC 2.A.102) family.</text>
</comment>
<dbReference type="EMBL" id="MJIC01000010">
    <property type="protein sequence ID" value="OFI35337.1"/>
    <property type="molecule type" value="Genomic_DNA"/>
</dbReference>
<dbReference type="PANTHER" id="PTHR43701:SF2">
    <property type="entry name" value="MEMBRANE TRANSPORTER PROTEIN YJNA-RELATED"/>
    <property type="match status" value="1"/>
</dbReference>
<feature type="transmembrane region" description="Helical" evidence="6">
    <location>
        <begin position="152"/>
        <end position="171"/>
    </location>
</feature>
<feature type="transmembrane region" description="Helical" evidence="6">
    <location>
        <begin position="191"/>
        <end position="219"/>
    </location>
</feature>
<evidence type="ECO:0000256" key="4">
    <source>
        <dbReference type="ARBA" id="ARBA00022989"/>
    </source>
</evidence>
<dbReference type="InterPro" id="IPR051598">
    <property type="entry name" value="TSUP/Inactive_protease-like"/>
</dbReference>
<evidence type="ECO:0000313" key="7">
    <source>
        <dbReference type="EMBL" id="OFI35337.1"/>
    </source>
</evidence>
<evidence type="ECO:0000313" key="8">
    <source>
        <dbReference type="Proteomes" id="UP000176037"/>
    </source>
</evidence>
<gene>
    <name evidence="7" type="ORF">BFC17_14070</name>
</gene>
<keyword evidence="4 6" id="KW-1133">Transmembrane helix</keyword>
<reference evidence="7 8" key="1">
    <citation type="submission" date="2016-09" db="EMBL/GenBank/DDBJ databases">
        <title>Alteromonas lipolytica, a new species isolated from sea water.</title>
        <authorList>
            <person name="Wu Y.-H."/>
            <person name="Cheng H."/>
            <person name="Xu X.-W."/>
        </authorList>
    </citation>
    <scope>NUCLEOTIDE SEQUENCE [LARGE SCALE GENOMIC DNA]</scope>
    <source>
        <strain evidence="7 8">JW12</strain>
    </source>
</reference>
<comment type="caution">
    <text evidence="7">The sequence shown here is derived from an EMBL/GenBank/DDBJ whole genome shotgun (WGS) entry which is preliminary data.</text>
</comment>
<evidence type="ECO:0000256" key="2">
    <source>
        <dbReference type="ARBA" id="ARBA00009142"/>
    </source>
</evidence>
<name>A0A1E8FHA7_9ALTE</name>
<feature type="transmembrane region" description="Helical" evidence="6">
    <location>
        <begin position="284"/>
        <end position="300"/>
    </location>
</feature>
<comment type="subcellular location">
    <subcellularLocation>
        <location evidence="6">Cell membrane</location>
        <topology evidence="6">Multi-pass membrane protein</topology>
    </subcellularLocation>
    <subcellularLocation>
        <location evidence="1">Membrane</location>
        <topology evidence="1">Multi-pass membrane protein</topology>
    </subcellularLocation>
</comment>
<evidence type="ECO:0000256" key="6">
    <source>
        <dbReference type="RuleBase" id="RU363041"/>
    </source>
</evidence>
<keyword evidence="3 6" id="KW-0812">Transmembrane</keyword>
<dbReference type="Pfam" id="PF01925">
    <property type="entry name" value="TauE"/>
    <property type="match status" value="1"/>
</dbReference>
<keyword evidence="6" id="KW-1003">Cell membrane</keyword>
<dbReference type="STRING" id="1856405.BFC17_14070"/>
<proteinExistence type="inferred from homology"/>
<feature type="transmembrane region" description="Helical" evidence="6">
    <location>
        <begin position="77"/>
        <end position="100"/>
    </location>
</feature>